<accession>A0A7V4WU72</accession>
<evidence type="ECO:0000256" key="2">
    <source>
        <dbReference type="ARBA" id="ARBA00022691"/>
    </source>
</evidence>
<dbReference type="InterPro" id="IPR016431">
    <property type="entry name" value="Pyrv-formate_lyase-activ_prd"/>
</dbReference>
<dbReference type="NCBIfam" id="TIGR01409">
    <property type="entry name" value="TAT_signal_seq"/>
    <property type="match status" value="1"/>
</dbReference>
<dbReference type="Pfam" id="PF10518">
    <property type="entry name" value="TAT_signal"/>
    <property type="match status" value="1"/>
</dbReference>
<dbReference type="PIRSF" id="PIRSF004869">
    <property type="entry name" value="PflX_prd"/>
    <property type="match status" value="1"/>
</dbReference>
<name>A0A7V4WU72_CALAY</name>
<evidence type="ECO:0000256" key="3">
    <source>
        <dbReference type="ARBA" id="ARBA00022723"/>
    </source>
</evidence>
<dbReference type="PANTHER" id="PTHR30352:SF5">
    <property type="entry name" value="PYRUVATE FORMATE-LYASE 1-ACTIVATING ENZYME"/>
    <property type="match status" value="1"/>
</dbReference>
<evidence type="ECO:0000259" key="7">
    <source>
        <dbReference type="PROSITE" id="PS51918"/>
    </source>
</evidence>
<dbReference type="PROSITE" id="PS51318">
    <property type="entry name" value="TAT"/>
    <property type="match status" value="1"/>
</dbReference>
<evidence type="ECO:0000256" key="4">
    <source>
        <dbReference type="ARBA" id="ARBA00023004"/>
    </source>
</evidence>
<dbReference type="PANTHER" id="PTHR30352">
    <property type="entry name" value="PYRUVATE FORMATE-LYASE-ACTIVATING ENZYME"/>
    <property type="match status" value="1"/>
</dbReference>
<feature type="binding site" evidence="6">
    <location>
        <position position="128"/>
    </location>
    <ligand>
        <name>[4Fe-4S] cluster</name>
        <dbReference type="ChEBI" id="CHEBI:49883"/>
        <note>4Fe-4S-S-AdoMet</note>
    </ligand>
</feature>
<dbReference type="InterPro" id="IPR019546">
    <property type="entry name" value="TAT_signal_bac_arc"/>
</dbReference>
<reference evidence="8" key="1">
    <citation type="journal article" date="2020" name="mSystems">
        <title>Genome- and Community-Level Interaction Insights into Carbon Utilization and Element Cycling Functions of Hydrothermarchaeota in Hydrothermal Sediment.</title>
        <authorList>
            <person name="Zhou Z."/>
            <person name="Liu Y."/>
            <person name="Xu W."/>
            <person name="Pan J."/>
            <person name="Luo Z.H."/>
            <person name="Li M."/>
        </authorList>
    </citation>
    <scope>NUCLEOTIDE SEQUENCE [LARGE SCALE GENOMIC DNA]</scope>
    <source>
        <strain evidence="8">HyVt-577</strain>
    </source>
</reference>
<feature type="domain" description="Radical SAM core" evidence="7">
    <location>
        <begin position="113"/>
        <end position="338"/>
    </location>
</feature>
<dbReference type="SUPFAM" id="SSF102114">
    <property type="entry name" value="Radical SAM enzymes"/>
    <property type="match status" value="1"/>
</dbReference>
<dbReference type="InterPro" id="IPR013785">
    <property type="entry name" value="Aldolase_TIM"/>
</dbReference>
<dbReference type="CDD" id="cd01335">
    <property type="entry name" value="Radical_SAM"/>
    <property type="match status" value="1"/>
</dbReference>
<dbReference type="InterPro" id="IPR006311">
    <property type="entry name" value="TAT_signal"/>
</dbReference>
<dbReference type="Pfam" id="PF04055">
    <property type="entry name" value="Radical_SAM"/>
    <property type="match status" value="1"/>
</dbReference>
<dbReference type="GO" id="GO:0051539">
    <property type="term" value="F:4 iron, 4 sulfur cluster binding"/>
    <property type="evidence" value="ECO:0007669"/>
    <property type="project" value="UniProtKB-KW"/>
</dbReference>
<evidence type="ECO:0000256" key="5">
    <source>
        <dbReference type="ARBA" id="ARBA00023014"/>
    </source>
</evidence>
<dbReference type="Proteomes" id="UP000885779">
    <property type="component" value="Unassembled WGS sequence"/>
</dbReference>
<dbReference type="SFLD" id="SFLDS00029">
    <property type="entry name" value="Radical_SAM"/>
    <property type="match status" value="1"/>
</dbReference>
<dbReference type="AlphaFoldDB" id="A0A7V4WU72"/>
<evidence type="ECO:0000256" key="6">
    <source>
        <dbReference type="PIRSR" id="PIRSR004869-50"/>
    </source>
</evidence>
<dbReference type="InterPro" id="IPR034457">
    <property type="entry name" value="Organic_radical-activating"/>
</dbReference>
<comment type="cofactor">
    <cofactor evidence="6">
        <name>[4Fe-4S] cluster</name>
        <dbReference type="ChEBI" id="CHEBI:49883"/>
    </cofactor>
    <text evidence="6">Binds 1 [4Fe-4S] cluster. The cluster is coordinated with 3 cysteines and an exchangeable S-adenosyl-L-methionine.</text>
</comment>
<dbReference type="GO" id="GO:0003824">
    <property type="term" value="F:catalytic activity"/>
    <property type="evidence" value="ECO:0007669"/>
    <property type="project" value="InterPro"/>
</dbReference>
<dbReference type="InterPro" id="IPR027596">
    <property type="entry name" value="AmmeMemoSam_rS"/>
</dbReference>
<dbReference type="PROSITE" id="PS51918">
    <property type="entry name" value="RADICAL_SAM"/>
    <property type="match status" value="1"/>
</dbReference>
<protein>
    <submittedName>
        <fullName evidence="8">AmmeMemoRadiSam system radical SAM enzyme</fullName>
    </submittedName>
</protein>
<evidence type="ECO:0000256" key="1">
    <source>
        <dbReference type="ARBA" id="ARBA00022485"/>
    </source>
</evidence>
<comment type="caution">
    <text evidence="8">The sequence shown here is derived from an EMBL/GenBank/DDBJ whole genome shotgun (WGS) entry which is preliminary data.</text>
</comment>
<dbReference type="EMBL" id="DRQG01000034">
    <property type="protein sequence ID" value="HGY54935.1"/>
    <property type="molecule type" value="Genomic_DNA"/>
</dbReference>
<keyword evidence="5 6" id="KW-0411">Iron-sulfur</keyword>
<dbReference type="SFLD" id="SFLDG01101">
    <property type="entry name" value="Uncharacterised_Radical_SAM_Su"/>
    <property type="match status" value="1"/>
</dbReference>
<dbReference type="GO" id="GO:0046872">
    <property type="term" value="F:metal ion binding"/>
    <property type="evidence" value="ECO:0007669"/>
    <property type="project" value="UniProtKB-KW"/>
</dbReference>
<dbReference type="InterPro" id="IPR007197">
    <property type="entry name" value="rSAM"/>
</dbReference>
<feature type="binding site" evidence="6">
    <location>
        <position position="132"/>
    </location>
    <ligand>
        <name>[4Fe-4S] cluster</name>
        <dbReference type="ChEBI" id="CHEBI:49883"/>
        <note>4Fe-4S-S-AdoMet</note>
    </ligand>
</feature>
<keyword evidence="4 6" id="KW-0408">Iron</keyword>
<gene>
    <name evidence="8" type="primary">amrS</name>
    <name evidence="8" type="ORF">ENK44_04480</name>
</gene>
<dbReference type="Gene3D" id="3.20.20.70">
    <property type="entry name" value="Aldolase class I"/>
    <property type="match status" value="1"/>
</dbReference>
<proteinExistence type="predicted"/>
<organism evidence="8">
    <name type="scientific">Caldithrix abyssi</name>
    <dbReference type="NCBI Taxonomy" id="187145"/>
    <lineage>
        <taxon>Bacteria</taxon>
        <taxon>Pseudomonadati</taxon>
        <taxon>Calditrichota</taxon>
        <taxon>Calditrichia</taxon>
        <taxon>Calditrichales</taxon>
        <taxon>Calditrichaceae</taxon>
        <taxon>Caldithrix</taxon>
    </lineage>
</organism>
<sequence length="381" mass="43584">MKPFNFITRRQFLKTGLAAGAAATCPMLLSASSFDIKDFPEDQQKFIREARYYEKLDYKQIRCKLCPRECVIDDRERGYCGVRENRGGTYYTLVYARPCTYHIDPIEKKPLFHFLPGTMAFSLATAGCNLNCKFCQNWEISQVGPEQVRSIYAPPQQIAEAAAKYDCPSIAYTYNEPTIFYEYMEDTIEAGHENGVRSVVITAAYIEQKPLDNLCRKADAIKVDLKAFSEKYYDEVVNGELKPVLDALVTMRKNEIWTEIVYLMVSTLNDGEKEIRDLSRWIKKYLGQDVPIHFTRFHPMYLLKNLPPTPLASLERAKQIADAEGLLYVYIGNVPGHRAESTYCPKCGELLIGRTGFLVNTNKIKNGRCFNCNNKIPGVWK</sequence>
<keyword evidence="2 6" id="KW-0949">S-adenosyl-L-methionine</keyword>
<dbReference type="NCBIfam" id="TIGR04337">
    <property type="entry name" value="AmmeMemoSam_rS"/>
    <property type="match status" value="1"/>
</dbReference>
<feature type="binding site" evidence="6">
    <location>
        <position position="135"/>
    </location>
    <ligand>
        <name>[4Fe-4S] cluster</name>
        <dbReference type="ChEBI" id="CHEBI:49883"/>
        <note>4Fe-4S-S-AdoMet</note>
    </ligand>
</feature>
<keyword evidence="1" id="KW-0004">4Fe-4S</keyword>
<keyword evidence="3 6" id="KW-0479">Metal-binding</keyword>
<dbReference type="InterPro" id="IPR058240">
    <property type="entry name" value="rSAM_sf"/>
</dbReference>
<evidence type="ECO:0000313" key="8">
    <source>
        <dbReference type="EMBL" id="HGY54935.1"/>
    </source>
</evidence>